<evidence type="ECO:0000256" key="3">
    <source>
        <dbReference type="ARBA" id="ARBA00022989"/>
    </source>
</evidence>
<dbReference type="PANTHER" id="PTHR12778">
    <property type="entry name" value="SOLUTE CARRIER FAMILY 33 ACETYL-COA TRANSPORTER -RELATED"/>
    <property type="match status" value="1"/>
</dbReference>
<dbReference type="InterPro" id="IPR036259">
    <property type="entry name" value="MFS_trans_sf"/>
</dbReference>
<feature type="transmembrane region" description="Helical" evidence="5">
    <location>
        <begin position="410"/>
        <end position="439"/>
    </location>
</feature>
<dbReference type="AlphaFoldDB" id="A0A177ATF7"/>
<evidence type="ECO:0008006" key="8">
    <source>
        <dbReference type="Google" id="ProtNLM"/>
    </source>
</evidence>
<feature type="transmembrane region" description="Helical" evidence="5">
    <location>
        <begin position="117"/>
        <end position="139"/>
    </location>
</feature>
<proteinExistence type="predicted"/>
<feature type="transmembrane region" description="Helical" evidence="5">
    <location>
        <begin position="199"/>
        <end position="224"/>
    </location>
</feature>
<feature type="non-terminal residue" evidence="6">
    <location>
        <position position="454"/>
    </location>
</feature>
<gene>
    <name evidence="6" type="ORF">A3Q56_06977</name>
</gene>
<feature type="transmembrane region" description="Helical" evidence="5">
    <location>
        <begin position="12"/>
        <end position="36"/>
    </location>
</feature>
<feature type="transmembrane region" description="Helical" evidence="5">
    <location>
        <begin position="378"/>
        <end position="398"/>
    </location>
</feature>
<feature type="transmembrane region" description="Helical" evidence="5">
    <location>
        <begin position="48"/>
        <end position="68"/>
    </location>
</feature>
<feature type="transmembrane region" description="Helical" evidence="5">
    <location>
        <begin position="286"/>
        <end position="305"/>
    </location>
</feature>
<dbReference type="EMBL" id="LWCA01001352">
    <property type="protein sequence ID" value="OAF65307.1"/>
    <property type="molecule type" value="Genomic_DNA"/>
</dbReference>
<dbReference type="InterPro" id="IPR004752">
    <property type="entry name" value="AmpG_permease/AT-1"/>
</dbReference>
<dbReference type="SUPFAM" id="SSF103473">
    <property type="entry name" value="MFS general substrate transporter"/>
    <property type="match status" value="1"/>
</dbReference>
<dbReference type="GO" id="GO:0035348">
    <property type="term" value="P:acetyl-CoA transmembrane transport"/>
    <property type="evidence" value="ECO:0007669"/>
    <property type="project" value="InterPro"/>
</dbReference>
<keyword evidence="2 5" id="KW-0812">Transmembrane</keyword>
<feature type="transmembrane region" description="Helical" evidence="5">
    <location>
        <begin position="317"/>
        <end position="341"/>
    </location>
</feature>
<keyword evidence="7" id="KW-1185">Reference proteome</keyword>
<dbReference type="PANTHER" id="PTHR12778:SF9">
    <property type="entry name" value="ACETYL-COENZYME A TRANSPORTER 1"/>
    <property type="match status" value="1"/>
</dbReference>
<comment type="subcellular location">
    <subcellularLocation>
        <location evidence="1">Membrane</location>
        <topology evidence="1">Multi-pass membrane protein</topology>
    </subcellularLocation>
</comment>
<organism evidence="6 7">
    <name type="scientific">Intoshia linei</name>
    <dbReference type="NCBI Taxonomy" id="1819745"/>
    <lineage>
        <taxon>Eukaryota</taxon>
        <taxon>Metazoa</taxon>
        <taxon>Spiralia</taxon>
        <taxon>Lophotrochozoa</taxon>
        <taxon>Mesozoa</taxon>
        <taxon>Orthonectida</taxon>
        <taxon>Rhopaluridae</taxon>
        <taxon>Intoshia</taxon>
    </lineage>
</organism>
<dbReference type="GO" id="GO:0008521">
    <property type="term" value="F:acetyl-CoA transmembrane transporter activity"/>
    <property type="evidence" value="ECO:0007669"/>
    <property type="project" value="InterPro"/>
</dbReference>
<dbReference type="InterPro" id="IPR024371">
    <property type="entry name" value="AcetylCoA_trans_1-like"/>
</dbReference>
<protein>
    <recommendedName>
        <fullName evidence="8">Acetyl-coenzyme A transporter 1</fullName>
    </recommendedName>
</protein>
<evidence type="ECO:0000313" key="7">
    <source>
        <dbReference type="Proteomes" id="UP000078046"/>
    </source>
</evidence>
<evidence type="ECO:0000256" key="4">
    <source>
        <dbReference type="ARBA" id="ARBA00023136"/>
    </source>
</evidence>
<reference evidence="6 7" key="1">
    <citation type="submission" date="2016-04" db="EMBL/GenBank/DDBJ databases">
        <title>The genome of Intoshia linei affirms orthonectids as highly simplified spiralians.</title>
        <authorList>
            <person name="Mikhailov K.V."/>
            <person name="Slusarev G.S."/>
            <person name="Nikitin M.A."/>
            <person name="Logacheva M.D."/>
            <person name="Penin A."/>
            <person name="Aleoshin V."/>
            <person name="Panchin Y.V."/>
        </authorList>
    </citation>
    <scope>NUCLEOTIDE SEQUENCE [LARGE SCALE GENOMIC DNA]</scope>
    <source>
        <strain evidence="6">Intl2013</strain>
        <tissue evidence="6">Whole animal</tissue>
    </source>
</reference>
<dbReference type="Pfam" id="PF13000">
    <property type="entry name" value="Acatn"/>
    <property type="match status" value="1"/>
</dbReference>
<keyword evidence="3 5" id="KW-1133">Transmembrane helix</keyword>
<evidence type="ECO:0000256" key="5">
    <source>
        <dbReference type="SAM" id="Phobius"/>
    </source>
</evidence>
<dbReference type="OrthoDB" id="6415790at2759"/>
<evidence type="ECO:0000313" key="6">
    <source>
        <dbReference type="EMBL" id="OAF65307.1"/>
    </source>
</evidence>
<dbReference type="GO" id="GO:0016020">
    <property type="term" value="C:membrane"/>
    <property type="evidence" value="ECO:0007669"/>
    <property type="project" value="UniProtKB-SubCell"/>
</dbReference>
<evidence type="ECO:0000256" key="2">
    <source>
        <dbReference type="ARBA" id="ARBA00022692"/>
    </source>
</evidence>
<evidence type="ECO:0000256" key="1">
    <source>
        <dbReference type="ARBA" id="ARBA00004141"/>
    </source>
</evidence>
<dbReference type="Proteomes" id="UP000078046">
    <property type="component" value="Unassembled WGS sequence"/>
</dbReference>
<comment type="caution">
    <text evidence="6">The sequence shown here is derived from an EMBL/GenBank/DDBJ whole genome shotgun (WGS) entry which is preliminary data.</text>
</comment>
<sequence>MNREKLKNILVLSQLMILYTLQFLPMGFFMAFSYIFQKRHMPLQNQAYLNMALWPFTIKILWGPIVDGLKLPFFGRRKSWIIPSQLCISLCLAFLAYNLETLLGNDEINFNGNINGFIIIFFIMNFMASLQDISLDGWCVTILSEKNKSIFSISRSMSKCVGFVVSVNLFFMLTSRDLINNFKTFMYGATETTQSNTLAIISIQTYLYILSAIIFITAICFAIFKKEKDIKEKYNLKITYLHFLRLLKHKPILKLIVIHLISKIPFLAAEKIALLRLIDAGILIDIYSIITLPLIFVNILLSYIFSRFAKRLQKNPLILWLNSIVLRSFLTFLLAISVHYVCLYLRDLSQKQAKLNYLHDQYGLNSININKFNPPKSIYVYMFMYGVLVDIFQQISFLPIMSFHSQISDVLIGGSFMTLINTACDFGGMWIVTLSLWLIGIFSRRKCQYYGIKK</sequence>
<accession>A0A177ATF7</accession>
<name>A0A177ATF7_9BILA</name>
<feature type="transmembrane region" description="Helical" evidence="5">
    <location>
        <begin position="80"/>
        <end position="97"/>
    </location>
</feature>
<keyword evidence="4 5" id="KW-0472">Membrane</keyword>